<sequence>MDSLTQIVLGAAVGEAVLGKKVGNKAMLYGAIAGTIPDLDTFASAFTDTITAIEIHRGFTHSIVFSILFAPIFGWLISKIEKKSIATRQNWSWLMFWGLFTHPLLDSHTTWGTQLFWPLEVRLAYKNIFVIDPLYTLPFLVFLILAMRQERGTKKRRKLNNLGLLVSSIYLLIITPALKLYTFDKFTEALEDQDIAYYKIETKPSPLNAVLWSANVEVDDAYLIGNYSIFDTQPIEFVAHPKNHQLLGDWIEKRNVKRLIDISEGWYTISEREGDIYFNDLRFGTLSPIARADADFAFSYKLVEENGKIKAIETEKTRGDAKELLSQLGNRILGN</sequence>
<dbReference type="OrthoDB" id="9781927at2"/>
<evidence type="ECO:0000256" key="1">
    <source>
        <dbReference type="SAM" id="Phobius"/>
    </source>
</evidence>
<gene>
    <name evidence="2" type="ORF">APR42_06645</name>
</gene>
<evidence type="ECO:0000313" key="2">
    <source>
        <dbReference type="EMBL" id="KRG28452.1"/>
    </source>
</evidence>
<dbReference type="PANTHER" id="PTHR40031:SF1">
    <property type="entry name" value="MEMBRANE-BOUND METAL-DEPENDENT HYDROLASE"/>
    <property type="match status" value="1"/>
</dbReference>
<dbReference type="Proteomes" id="UP000051643">
    <property type="component" value="Unassembled WGS sequence"/>
</dbReference>
<keyword evidence="1" id="KW-1133">Transmembrane helix</keyword>
<name>A0A0Q9ZH74_9FLAO</name>
<dbReference type="GO" id="GO:0016787">
    <property type="term" value="F:hydrolase activity"/>
    <property type="evidence" value="ECO:0007669"/>
    <property type="project" value="UniProtKB-KW"/>
</dbReference>
<dbReference type="PANTHER" id="PTHR40031">
    <property type="entry name" value="HYPOTHETICAL MEMBRANE SPANNING PROTEIN"/>
    <property type="match status" value="1"/>
</dbReference>
<feature type="transmembrane region" description="Helical" evidence="1">
    <location>
        <begin position="125"/>
        <end position="147"/>
    </location>
</feature>
<dbReference type="EMBL" id="LKTP01000023">
    <property type="protein sequence ID" value="KRG28452.1"/>
    <property type="molecule type" value="Genomic_DNA"/>
</dbReference>
<feature type="transmembrane region" description="Helical" evidence="1">
    <location>
        <begin position="159"/>
        <end position="178"/>
    </location>
</feature>
<dbReference type="RefSeq" id="WP_057482124.1">
    <property type="nucleotide sequence ID" value="NZ_BMWR01000001.1"/>
</dbReference>
<dbReference type="AlphaFoldDB" id="A0A0Q9ZH74"/>
<dbReference type="InterPro" id="IPR007404">
    <property type="entry name" value="YdjM-like"/>
</dbReference>
<evidence type="ECO:0000313" key="3">
    <source>
        <dbReference type="Proteomes" id="UP000051643"/>
    </source>
</evidence>
<keyword evidence="3" id="KW-1185">Reference proteome</keyword>
<protein>
    <submittedName>
        <fullName evidence="2">Metal-dependent hydrolase</fullName>
    </submittedName>
</protein>
<accession>A0A0Q9ZH74</accession>
<keyword evidence="2" id="KW-0378">Hydrolase</keyword>
<keyword evidence="1" id="KW-0472">Membrane</keyword>
<comment type="caution">
    <text evidence="2">The sequence shown here is derived from an EMBL/GenBank/DDBJ whole genome shotgun (WGS) entry which is preliminary data.</text>
</comment>
<dbReference type="STRING" id="270918.APR42_06645"/>
<reference evidence="2" key="1">
    <citation type="submission" date="2015-10" db="EMBL/GenBank/DDBJ databases">
        <title>Draft genome sequence of Salegentibacter mishustinae KCTC 12263.</title>
        <authorList>
            <person name="Lin W."/>
            <person name="Zheng Q."/>
        </authorList>
    </citation>
    <scope>NUCLEOTIDE SEQUENCE [LARGE SCALE GENOMIC DNA]</scope>
    <source>
        <strain evidence="2">KCTC 12263</strain>
    </source>
</reference>
<dbReference type="Pfam" id="PF04307">
    <property type="entry name" value="YdjM"/>
    <property type="match status" value="1"/>
</dbReference>
<feature type="transmembrane region" description="Helical" evidence="1">
    <location>
        <begin position="90"/>
        <end position="105"/>
    </location>
</feature>
<proteinExistence type="predicted"/>
<keyword evidence="1" id="KW-0812">Transmembrane</keyword>
<dbReference type="InterPro" id="IPR053170">
    <property type="entry name" value="Transcription_regulator"/>
</dbReference>
<feature type="transmembrane region" description="Helical" evidence="1">
    <location>
        <begin position="59"/>
        <end position="78"/>
    </location>
</feature>
<organism evidence="2 3">
    <name type="scientific">Salegentibacter mishustinae</name>
    <dbReference type="NCBI Taxonomy" id="270918"/>
    <lineage>
        <taxon>Bacteria</taxon>
        <taxon>Pseudomonadati</taxon>
        <taxon>Bacteroidota</taxon>
        <taxon>Flavobacteriia</taxon>
        <taxon>Flavobacteriales</taxon>
        <taxon>Flavobacteriaceae</taxon>
        <taxon>Salegentibacter</taxon>
    </lineage>
</organism>